<dbReference type="PANTHER" id="PTHR46404:SF1">
    <property type="entry name" value="DNA POLYMERASE IOTA"/>
    <property type="match status" value="1"/>
</dbReference>
<proteinExistence type="inferred from homology"/>
<dbReference type="FunFam" id="3.40.1170.60:FF:000006">
    <property type="entry name" value="DNA polymerase iota"/>
    <property type="match status" value="1"/>
</dbReference>
<dbReference type="Pfam" id="PF14377">
    <property type="entry name" value="UBM"/>
    <property type="match status" value="2"/>
</dbReference>
<dbReference type="Proteomes" id="UP000694388">
    <property type="component" value="Unplaced"/>
</dbReference>
<comment type="similarity">
    <text evidence="1">Belongs to the DNA polymerase type-Y family.</text>
</comment>
<dbReference type="Pfam" id="PF21999">
    <property type="entry name" value="IMS_HHH_1"/>
    <property type="match status" value="1"/>
</dbReference>
<dbReference type="Gene3D" id="3.30.1490.100">
    <property type="entry name" value="DNA polymerase, Y-family, little finger domain"/>
    <property type="match status" value="1"/>
</dbReference>
<dbReference type="FunFam" id="3.30.1490.100:FF:000003">
    <property type="entry name" value="Polymerase (DNA directed) iota"/>
    <property type="match status" value="1"/>
</dbReference>
<dbReference type="SUPFAM" id="SSF100879">
    <property type="entry name" value="Lesion bypass DNA polymerase (Y-family), little finger domain"/>
    <property type="match status" value="1"/>
</dbReference>
<feature type="region of interest" description="Disordered" evidence="4">
    <location>
        <begin position="363"/>
        <end position="387"/>
    </location>
</feature>
<evidence type="ECO:0000256" key="2">
    <source>
        <dbReference type="ARBA" id="ARBA00022634"/>
    </source>
</evidence>
<keyword evidence="2" id="KW-0237">DNA synthesis</keyword>
<feature type="region of interest" description="Disordered" evidence="4">
    <location>
        <begin position="1"/>
        <end position="29"/>
    </location>
</feature>
<dbReference type="InterPro" id="IPR017961">
    <property type="entry name" value="DNA_pol_Y-fam_little_finger"/>
</dbReference>
<dbReference type="Gene3D" id="3.30.70.270">
    <property type="match status" value="1"/>
</dbReference>
<dbReference type="GO" id="GO:0003684">
    <property type="term" value="F:damaged DNA binding"/>
    <property type="evidence" value="ECO:0007669"/>
    <property type="project" value="InterPro"/>
</dbReference>
<evidence type="ECO:0000313" key="6">
    <source>
        <dbReference type="Ensembl" id="ENSEBUP00000007588.1"/>
    </source>
</evidence>
<evidence type="ECO:0000256" key="3">
    <source>
        <dbReference type="ARBA" id="ARBA00022679"/>
    </source>
</evidence>
<dbReference type="InterPro" id="IPR036775">
    <property type="entry name" value="DNA_pol_Y-fam_lit_finger_sf"/>
</dbReference>
<dbReference type="Pfam" id="PF00817">
    <property type="entry name" value="IMS"/>
    <property type="match status" value="1"/>
</dbReference>
<organism evidence="6 7">
    <name type="scientific">Eptatretus burgeri</name>
    <name type="common">Inshore hagfish</name>
    <dbReference type="NCBI Taxonomy" id="7764"/>
    <lineage>
        <taxon>Eukaryota</taxon>
        <taxon>Metazoa</taxon>
        <taxon>Chordata</taxon>
        <taxon>Craniata</taxon>
        <taxon>Vertebrata</taxon>
        <taxon>Cyclostomata</taxon>
        <taxon>Myxini</taxon>
        <taxon>Myxiniformes</taxon>
        <taxon>Myxinidae</taxon>
        <taxon>Eptatretinae</taxon>
        <taxon>Eptatretus</taxon>
    </lineage>
</organism>
<dbReference type="PROSITE" id="PS50173">
    <property type="entry name" value="UMUC"/>
    <property type="match status" value="1"/>
</dbReference>
<dbReference type="InterPro" id="IPR043502">
    <property type="entry name" value="DNA/RNA_pol_sf"/>
</dbReference>
<dbReference type="GO" id="GO:0006281">
    <property type="term" value="P:DNA repair"/>
    <property type="evidence" value="ECO:0007669"/>
    <property type="project" value="InterPro"/>
</dbReference>
<evidence type="ECO:0000256" key="4">
    <source>
        <dbReference type="SAM" id="MobiDB-lite"/>
    </source>
</evidence>
<reference evidence="6" key="2">
    <citation type="submission" date="2025-09" db="UniProtKB">
        <authorList>
            <consortium name="Ensembl"/>
        </authorList>
    </citation>
    <scope>IDENTIFICATION</scope>
</reference>
<dbReference type="PANTHER" id="PTHR46404">
    <property type="entry name" value="DNA POLYMERASE IOTA"/>
    <property type="match status" value="1"/>
</dbReference>
<name>A0A8C4NGW5_EPTBU</name>
<keyword evidence="7" id="KW-1185">Reference proteome</keyword>
<dbReference type="InterPro" id="IPR001126">
    <property type="entry name" value="UmuC"/>
</dbReference>
<dbReference type="InterPro" id="IPR043128">
    <property type="entry name" value="Rev_trsase/Diguanyl_cyclase"/>
</dbReference>
<protein>
    <submittedName>
        <fullName evidence="6">Polymerase (DNA directed) iota</fullName>
    </submittedName>
</protein>
<dbReference type="PIRSF" id="PIRSF036603">
    <property type="entry name" value="DPol_eta"/>
    <property type="match status" value="1"/>
</dbReference>
<dbReference type="GeneTree" id="ENSGT00940000159487"/>
<evidence type="ECO:0000259" key="5">
    <source>
        <dbReference type="PROSITE" id="PS50173"/>
    </source>
</evidence>
<dbReference type="Pfam" id="PF11799">
    <property type="entry name" value="IMS_C"/>
    <property type="match status" value="1"/>
</dbReference>
<dbReference type="AlphaFoldDB" id="A0A8C4NGW5"/>
<dbReference type="Gene3D" id="3.40.1170.60">
    <property type="match status" value="1"/>
</dbReference>
<reference evidence="6" key="1">
    <citation type="submission" date="2025-08" db="UniProtKB">
        <authorList>
            <consortium name="Ensembl"/>
        </authorList>
    </citation>
    <scope>IDENTIFICATION</scope>
</reference>
<evidence type="ECO:0000313" key="7">
    <source>
        <dbReference type="Proteomes" id="UP000694388"/>
    </source>
</evidence>
<accession>A0A8C4NGW5</accession>
<feature type="domain" description="UmuC" evidence="5">
    <location>
        <begin position="65"/>
        <end position="323"/>
    </location>
</feature>
<dbReference type="GO" id="GO:0019985">
    <property type="term" value="P:translesion synthesis"/>
    <property type="evidence" value="ECO:0007669"/>
    <property type="project" value="TreeGrafter"/>
</dbReference>
<evidence type="ECO:0000256" key="1">
    <source>
        <dbReference type="ARBA" id="ARBA00010945"/>
    </source>
</evidence>
<dbReference type="Gene3D" id="6.10.250.1630">
    <property type="match status" value="2"/>
</dbReference>
<sequence>MDVESDDRDPGRALCSGQWDSDLSDEDDGQSWRCDVTGLRDVTDTAPAQGSSAHRQCPLSDGSVIVHFDLDCFYAQVEMLRNPELRNVPLGVQQKYLVVTCNYVARRMGVNKLMTVTAARERCPRLVLVSGEDLTHYREMSDQVTGEQPKSLEIMACTGFETTRAFPMEEALGFIHQPTTNKQTQGNSTNNELLRRFSGAVERLGFDENFIDVSDTVRTWTTEKFTSEGMLSFEGHVYDHKAPDPLDPVHIRLALGSKIAAMMREQLHRQLGLTSCAGIAENKLLAKLVCSAHKPNQQTLLLPESVDKLLTSLERPSQLPGIGQSTSMKLKRLGVNSMDTLRACPLEKLESELGSEQANTIKNLSRGVDPSPINPSGLPQSLSDEDSFKNCSSEEAAKQKMEELLKKVLPRLHKDGRLPGTVRVTIRRAFSGKSQRDAAGLNDTMHCLRRESRQCPVPTAAQRQVQQGDFLQATRPLLVILMKLFHKLVDVTKPFHLTLINVCFCKLTRPSNKDITERSIDDLLASSSHLSQSKMLKRFISGNDDFEGRRTFEELKSLSTKDSVSNVEGQPTRKRQRTMHDALKRAECQATSSSQATVQNVDREVFLQLPVDIQEEILANCPREQACLLSTLVSSTEPHSVHQVEVEKQKFSDRLTGCTALPECLTTEAPCMEQEVRQEPVSPIKIVLEEDRFLTKHNSPCTSTSEIVTTTISPLHGDFTEWQDEEPDNRLTDLDATKNTHISRSGTRFSSDERNADFDLRTSTTPNTLLDQKSDFTCSSDHGSLPNDVDPQVFRFLPAAIQNELLASWRATPHVCETPSLKAAKQSQGIERYFKKK</sequence>
<dbReference type="GO" id="GO:0003887">
    <property type="term" value="F:DNA-directed DNA polymerase activity"/>
    <property type="evidence" value="ECO:0007669"/>
    <property type="project" value="InterPro"/>
</dbReference>
<dbReference type="Gene3D" id="1.10.150.20">
    <property type="entry name" value="5' to 3' exonuclease, C-terminal subdomain"/>
    <property type="match status" value="1"/>
</dbReference>
<dbReference type="Ensembl" id="ENSEBUT00000008074.1">
    <property type="protein sequence ID" value="ENSEBUP00000007588.1"/>
    <property type="gene ID" value="ENSEBUG00000004956.1"/>
</dbReference>
<dbReference type="InterPro" id="IPR053848">
    <property type="entry name" value="IMS_HHH_1"/>
</dbReference>
<dbReference type="InterPro" id="IPR025527">
    <property type="entry name" value="HUWE1/Rev1_UBM"/>
</dbReference>
<keyword evidence="3" id="KW-0808">Transferase</keyword>
<dbReference type="SUPFAM" id="SSF56672">
    <property type="entry name" value="DNA/RNA polymerases"/>
    <property type="match status" value="1"/>
</dbReference>